<dbReference type="InterPro" id="IPR027417">
    <property type="entry name" value="P-loop_NTPase"/>
</dbReference>
<dbReference type="PANTHER" id="PTHR46411">
    <property type="entry name" value="FAMILY ATPASE, PUTATIVE-RELATED"/>
    <property type="match status" value="1"/>
</dbReference>
<gene>
    <name evidence="3" type="ORF">CLUP02_12157</name>
</gene>
<dbReference type="SUPFAM" id="SSF52540">
    <property type="entry name" value="P-loop containing nucleoside triphosphate hydrolases"/>
    <property type="match status" value="1"/>
</dbReference>
<reference evidence="3" key="1">
    <citation type="journal article" date="2021" name="Mol. Plant Microbe Interact.">
        <title>Complete Genome Sequence of the Plant-Pathogenic Fungus Colletotrichum lupini.</title>
        <authorList>
            <person name="Baroncelli R."/>
            <person name="Pensec F."/>
            <person name="Da Lio D."/>
            <person name="Boufleur T."/>
            <person name="Vicente I."/>
            <person name="Sarrocco S."/>
            <person name="Picot A."/>
            <person name="Baraldi E."/>
            <person name="Sukno S."/>
            <person name="Thon M."/>
            <person name="Le Floch G."/>
        </authorList>
    </citation>
    <scope>NUCLEOTIDE SEQUENCE</scope>
    <source>
        <strain evidence="3">IMI 504893</strain>
    </source>
</reference>
<dbReference type="Proteomes" id="UP000830671">
    <property type="component" value="Chromosome 6"/>
</dbReference>
<keyword evidence="4" id="KW-1185">Reference proteome</keyword>
<dbReference type="RefSeq" id="XP_049148266.1">
    <property type="nucleotide sequence ID" value="XM_049291121.1"/>
</dbReference>
<dbReference type="GO" id="GO:0005524">
    <property type="term" value="F:ATP binding"/>
    <property type="evidence" value="ECO:0007669"/>
    <property type="project" value="InterPro"/>
</dbReference>
<dbReference type="EMBL" id="CP019478">
    <property type="protein sequence ID" value="UQC86655.1"/>
    <property type="molecule type" value="Genomic_DNA"/>
</dbReference>
<dbReference type="SMART" id="SM00382">
    <property type="entry name" value="AAA"/>
    <property type="match status" value="1"/>
</dbReference>
<feature type="region of interest" description="Disordered" evidence="1">
    <location>
        <begin position="378"/>
        <end position="398"/>
    </location>
</feature>
<evidence type="ECO:0000313" key="3">
    <source>
        <dbReference type="EMBL" id="UQC86655.1"/>
    </source>
</evidence>
<dbReference type="AlphaFoldDB" id="A0A9Q8T0D2"/>
<evidence type="ECO:0000256" key="1">
    <source>
        <dbReference type="SAM" id="MobiDB-lite"/>
    </source>
</evidence>
<dbReference type="InterPro" id="IPR003959">
    <property type="entry name" value="ATPase_AAA_core"/>
</dbReference>
<dbReference type="Pfam" id="PF00004">
    <property type="entry name" value="AAA"/>
    <property type="match status" value="1"/>
</dbReference>
<evidence type="ECO:0000313" key="4">
    <source>
        <dbReference type="Proteomes" id="UP000830671"/>
    </source>
</evidence>
<dbReference type="Pfam" id="PF22942">
    <property type="entry name" value="DUF7025"/>
    <property type="match status" value="1"/>
</dbReference>
<accession>A0A9Q8T0D2</accession>
<feature type="region of interest" description="Disordered" evidence="1">
    <location>
        <begin position="555"/>
        <end position="580"/>
    </location>
</feature>
<protein>
    <recommendedName>
        <fullName evidence="2">AAA+ ATPase domain-containing protein</fullName>
    </recommendedName>
</protein>
<sequence>MSAESIINEALKGDEDFSVIERLADAIRIEEDVQISQEDRKEIIQDLYEGPKKCQCCINWMDECPHGVDLTEVDKDDEDESGSPLVIRRRVNAGRTGTIISIHSIEIRHAATRKVLIDVFKPYDNIVQRVKYLTFLAPFHQFFWRWERFEKAVAEEKDEIVKKILAILRGLVKRELAGAFAVNKELVSHGVITFNYLWILFAPGELIYSADDSHDRFYVLRSCSSRDIAIDLSLSYIAWGFPAMQFGTVHEDIRIDNFLGSRSIESLPAFPAKYLRDFSGMQANLVERGRKYASLAGTHYKAYHPAGDDPKSELRVMIDPSHRRVYLSAYVDDGRKERLQPLFSQYTDLINQSPVDSPPPNGIHIPLEEYIDEWDERPRGGRRPMRHPAPRRVSPYYPPVAPRRRSPVVIETVRRRRSISPEFRLRNEDIEENSRKHLTEFHLQLMDPEVDGFDLKEKTWRSFEVDRIHDIEWNTKPFESLVLPEGYKDLILAFVESQVKDKVAFDDVINGKGGGLVALLAGDPGVGKTLTAESVAEKIQAPLFKMELGDYHEDDRDNDAVPVRYDDRNRSLSPRPRDPDRSMSFTTAFELAARWGAVLLIDECDMYLEKRSDASTKRNRMVSRFLKELEYYPSLLFLTTNRERSLDPAIDSRVHLNINYPALDEPSRLKIWQTFLEKNNSTMSESEFGSLSRINVNGRRIRNIVKTAGIMAKKDGRAVNFDDVRKLICLLNKLRVVSAMMSNDYRFPESRAQDWVVDAQ</sequence>
<dbReference type="Gene3D" id="3.40.50.300">
    <property type="entry name" value="P-loop containing nucleotide triphosphate hydrolases"/>
    <property type="match status" value="1"/>
</dbReference>
<dbReference type="GeneID" id="73346131"/>
<organism evidence="3 4">
    <name type="scientific">Colletotrichum lupini</name>
    <dbReference type="NCBI Taxonomy" id="145971"/>
    <lineage>
        <taxon>Eukaryota</taxon>
        <taxon>Fungi</taxon>
        <taxon>Dikarya</taxon>
        <taxon>Ascomycota</taxon>
        <taxon>Pezizomycotina</taxon>
        <taxon>Sordariomycetes</taxon>
        <taxon>Hypocreomycetidae</taxon>
        <taxon>Glomerellales</taxon>
        <taxon>Glomerellaceae</taxon>
        <taxon>Colletotrichum</taxon>
        <taxon>Colletotrichum acutatum species complex</taxon>
    </lineage>
</organism>
<proteinExistence type="predicted"/>
<feature type="domain" description="AAA+ ATPase" evidence="2">
    <location>
        <begin position="514"/>
        <end position="659"/>
    </location>
</feature>
<dbReference type="InterPro" id="IPR003593">
    <property type="entry name" value="AAA+_ATPase"/>
</dbReference>
<dbReference type="KEGG" id="clup:CLUP02_12157"/>
<dbReference type="InterPro" id="IPR054289">
    <property type="entry name" value="DUF7025"/>
</dbReference>
<name>A0A9Q8T0D2_9PEZI</name>
<feature type="compositionally biased region" description="Basic residues" evidence="1">
    <location>
        <begin position="380"/>
        <end position="390"/>
    </location>
</feature>
<dbReference type="PANTHER" id="PTHR46411:SF3">
    <property type="entry name" value="AAA+ ATPASE DOMAIN-CONTAINING PROTEIN"/>
    <property type="match status" value="1"/>
</dbReference>
<evidence type="ECO:0000259" key="2">
    <source>
        <dbReference type="SMART" id="SM00382"/>
    </source>
</evidence>
<dbReference type="GO" id="GO:0016887">
    <property type="term" value="F:ATP hydrolysis activity"/>
    <property type="evidence" value="ECO:0007669"/>
    <property type="project" value="InterPro"/>
</dbReference>